<comment type="caution">
    <text evidence="3">The sequence shown here is derived from an EMBL/GenBank/DDBJ whole genome shotgun (WGS) entry which is preliminary data.</text>
</comment>
<comment type="subcellular location">
    <subcellularLocation>
        <location evidence="1">Mitochondrion inner membrane</location>
        <topology evidence="1">Peripheral membrane protein</topology>
        <orientation evidence="1">Intermembrane side</orientation>
    </subcellularLocation>
</comment>
<comment type="function">
    <text evidence="1">Mitochondrial intermembrane chaperone that participates in the import and insertion of some multi-pass transmembrane proteins into the mitochondrial inner membrane. Also required for the transfer of beta-barrel precursors from the TOM complex to the sorting and assembly machinery (SAM complex) of the outer membrane. Acts as a chaperone-like protein that protects the hydrophobic precursors from aggregation and guide them through the mitochondrial intermembrane space.</text>
</comment>
<evidence type="ECO:0000256" key="1">
    <source>
        <dbReference type="RuleBase" id="RU367043"/>
    </source>
</evidence>
<dbReference type="InterPro" id="IPR035427">
    <property type="entry name" value="Tim10-like_dom_sf"/>
</dbReference>
<sequence length="105" mass="12192">MVNLLGYLPKRLNRAKYNEDELKSKIKKASTLDTMQKMLSRLSIQCFHKCVPKPEDSLDSRQRLCISMCMDRYMDSYTLVARAFGNRLQAELKESLAQQQAQDQS</sequence>
<feature type="domain" description="Tim10-like" evidence="2">
    <location>
        <begin position="27"/>
        <end position="85"/>
    </location>
</feature>
<gene>
    <name evidence="3" type="ORF">AWZ03_014653</name>
</gene>
<comment type="similarity">
    <text evidence="1">Belongs to the small Tim family.</text>
</comment>
<evidence type="ECO:0000313" key="4">
    <source>
        <dbReference type="Proteomes" id="UP000295192"/>
    </source>
</evidence>
<keyword evidence="1" id="KW-0143">Chaperone</keyword>
<dbReference type="GO" id="GO:0005743">
    <property type="term" value="C:mitochondrial inner membrane"/>
    <property type="evidence" value="ECO:0007669"/>
    <property type="project" value="UniProtKB-SubCell"/>
</dbReference>
<keyword evidence="1" id="KW-0653">Protein transport</keyword>
<keyword evidence="1" id="KW-0999">Mitochondrion inner membrane</keyword>
<dbReference type="Gene3D" id="1.10.287.810">
    <property type="entry name" value="Mitochondrial import inner membrane translocase subunit tim13 like domains"/>
    <property type="match status" value="1"/>
</dbReference>
<dbReference type="OMA" id="RQRMCIS"/>
<dbReference type="Pfam" id="PF02953">
    <property type="entry name" value="zf-Tim10_DDP"/>
    <property type="match status" value="1"/>
</dbReference>
<name>A0A484ARB7_DRONA</name>
<comment type="subunit">
    <text evidence="1">Heterohexamer.</text>
</comment>
<keyword evidence="1" id="KW-0472">Membrane</keyword>
<evidence type="ECO:0000313" key="3">
    <source>
        <dbReference type="EMBL" id="TDG38924.1"/>
    </source>
</evidence>
<dbReference type="KEGG" id="dnv:108657815"/>
<keyword evidence="1" id="KW-0811">Translocation</keyword>
<dbReference type="SUPFAM" id="SSF144122">
    <property type="entry name" value="Tim10-like"/>
    <property type="match status" value="1"/>
</dbReference>
<dbReference type="EMBL" id="LSRL02001640">
    <property type="protein sequence ID" value="TDG38924.1"/>
    <property type="molecule type" value="Genomic_DNA"/>
</dbReference>
<protein>
    <recommendedName>
        <fullName evidence="1">Mitochondrial import inner membrane translocase subunit</fullName>
    </recommendedName>
</protein>
<comment type="domain">
    <text evidence="1">The twin CX3C motif contains 4 conserved Cys residues that form 2 disulfide bonds in the mitochondrial intermembrane space.</text>
</comment>
<dbReference type="STRING" id="7232.A0A484ARB7"/>
<evidence type="ECO:0000259" key="2">
    <source>
        <dbReference type="Pfam" id="PF02953"/>
    </source>
</evidence>
<dbReference type="OrthoDB" id="7813104at2759"/>
<accession>A0A484ARB7</accession>
<keyword evidence="4" id="KW-1185">Reference proteome</keyword>
<organism evidence="3 4">
    <name type="scientific">Drosophila navojoa</name>
    <name type="common">Fruit fly</name>
    <dbReference type="NCBI Taxonomy" id="7232"/>
    <lineage>
        <taxon>Eukaryota</taxon>
        <taxon>Metazoa</taxon>
        <taxon>Ecdysozoa</taxon>
        <taxon>Arthropoda</taxon>
        <taxon>Hexapoda</taxon>
        <taxon>Insecta</taxon>
        <taxon>Pterygota</taxon>
        <taxon>Neoptera</taxon>
        <taxon>Endopterygota</taxon>
        <taxon>Diptera</taxon>
        <taxon>Brachycera</taxon>
        <taxon>Muscomorpha</taxon>
        <taxon>Ephydroidea</taxon>
        <taxon>Drosophilidae</taxon>
        <taxon>Drosophila</taxon>
    </lineage>
</organism>
<dbReference type="Proteomes" id="UP000295192">
    <property type="component" value="Unassembled WGS sequence"/>
</dbReference>
<proteinExistence type="inferred from homology"/>
<keyword evidence="1" id="KW-1015">Disulfide bond</keyword>
<keyword evidence="1" id="KW-0496">Mitochondrion</keyword>
<dbReference type="InterPro" id="IPR004217">
    <property type="entry name" value="Tim10-like"/>
</dbReference>
<keyword evidence="1" id="KW-0813">Transport</keyword>
<dbReference type="AlphaFoldDB" id="A0A484ARB7"/>
<reference evidence="3 4" key="1">
    <citation type="journal article" date="2019" name="J. Hered.">
        <title>An Improved Genome Assembly for Drosophila navojoa, the Basal Species in the mojavensis Cluster.</title>
        <authorList>
            <person name="Vanderlinde T."/>
            <person name="Dupim E.G."/>
            <person name="Nazario-Yepiz N.O."/>
            <person name="Carvalho A.B."/>
        </authorList>
    </citation>
    <scope>NUCLEOTIDE SEQUENCE [LARGE SCALE GENOMIC DNA]</scope>
    <source>
        <strain evidence="3">Navoj_Jal97</strain>
        <tissue evidence="3">Whole organism</tissue>
    </source>
</reference>
<dbReference type="GO" id="GO:0015031">
    <property type="term" value="P:protein transport"/>
    <property type="evidence" value="ECO:0007669"/>
    <property type="project" value="UniProtKB-KW"/>
</dbReference>